<dbReference type="AlphaFoldDB" id="A0A6G7VMD9"/>
<keyword evidence="3" id="KW-1185">Reference proteome</keyword>
<dbReference type="Pfam" id="PF10003">
    <property type="entry name" value="DUF2244"/>
    <property type="match status" value="1"/>
</dbReference>
<keyword evidence="1" id="KW-0812">Transmembrane</keyword>
<keyword evidence="1" id="KW-0472">Membrane</keyword>
<gene>
    <name evidence="2" type="ORF">G8E03_09785</name>
</gene>
<evidence type="ECO:0000313" key="2">
    <source>
        <dbReference type="EMBL" id="QIK41036.1"/>
    </source>
</evidence>
<dbReference type="Proteomes" id="UP000500791">
    <property type="component" value="Chromosome"/>
</dbReference>
<dbReference type="InterPro" id="IPR019253">
    <property type="entry name" value="DUF2244_TM"/>
</dbReference>
<dbReference type="KEGG" id="mon:G8E03_09785"/>
<feature type="transmembrane region" description="Helical" evidence="1">
    <location>
        <begin position="50"/>
        <end position="67"/>
    </location>
</feature>
<protein>
    <submittedName>
        <fullName evidence="2">DUF2244 domain-containing protein</fullName>
    </submittedName>
</protein>
<organism evidence="2 3">
    <name type="scientific">Pontivivens nitratireducens</name>
    <dbReference type="NCBI Taxonomy" id="2758038"/>
    <lineage>
        <taxon>Bacteria</taxon>
        <taxon>Pseudomonadati</taxon>
        <taxon>Pseudomonadota</taxon>
        <taxon>Alphaproteobacteria</taxon>
        <taxon>Rhodobacterales</taxon>
        <taxon>Paracoccaceae</taxon>
        <taxon>Pontivivens</taxon>
    </lineage>
</organism>
<accession>A0A6G7VMD9</accession>
<sequence length="156" mass="17978">MIVQTRDPILSLTLWPHQSLTPQGLEIMSWIIGLGLAIPVLPFIGTPVFWGLLPFVVGAFALFRYMIRRNRKARSLREELTLWPDLIRVERYDPDGTMRDWQANPYWVSVHLREDAPIEQYLTLKGAGREIELGAFLTPEERVALAEELRRALARA</sequence>
<reference evidence="2 3" key="1">
    <citation type="submission" date="2020-03" db="EMBL/GenBank/DDBJ databases">
        <title>Complete genome sequence of Monaibacterium sp. ALG8 with diverse plasmids.</title>
        <authorList>
            <person name="Sun C."/>
        </authorList>
    </citation>
    <scope>NUCLEOTIDE SEQUENCE [LARGE SCALE GENOMIC DNA]</scope>
    <source>
        <strain evidence="2 3">ALG8</strain>
    </source>
</reference>
<proteinExistence type="predicted"/>
<dbReference type="EMBL" id="CP049811">
    <property type="protein sequence ID" value="QIK41036.1"/>
    <property type="molecule type" value="Genomic_DNA"/>
</dbReference>
<dbReference type="RefSeq" id="WP_166191125.1">
    <property type="nucleotide sequence ID" value="NZ_CP049811.1"/>
</dbReference>
<evidence type="ECO:0000256" key="1">
    <source>
        <dbReference type="SAM" id="Phobius"/>
    </source>
</evidence>
<keyword evidence="1" id="KW-1133">Transmembrane helix</keyword>
<name>A0A6G7VMD9_9RHOB</name>
<feature type="transmembrane region" description="Helical" evidence="1">
    <location>
        <begin position="27"/>
        <end position="44"/>
    </location>
</feature>
<evidence type="ECO:0000313" key="3">
    <source>
        <dbReference type="Proteomes" id="UP000500791"/>
    </source>
</evidence>